<protein>
    <submittedName>
        <fullName evidence="1">Uncharacterized protein</fullName>
    </submittedName>
</protein>
<reference evidence="1" key="1">
    <citation type="submission" date="2020-11" db="EMBL/GenBank/DDBJ databases">
        <authorList>
            <consortium name="DOE Joint Genome Institute"/>
            <person name="Ahrendt S."/>
            <person name="Riley R."/>
            <person name="Andreopoulos W."/>
            <person name="LaButti K."/>
            <person name="Pangilinan J."/>
            <person name="Ruiz-duenas F.J."/>
            <person name="Barrasa J.M."/>
            <person name="Sanchez-Garcia M."/>
            <person name="Camarero S."/>
            <person name="Miyauchi S."/>
            <person name="Serrano A."/>
            <person name="Linde D."/>
            <person name="Babiker R."/>
            <person name="Drula E."/>
            <person name="Ayuso-Fernandez I."/>
            <person name="Pacheco R."/>
            <person name="Padilla G."/>
            <person name="Ferreira P."/>
            <person name="Barriuso J."/>
            <person name="Kellner H."/>
            <person name="Castanera R."/>
            <person name="Alfaro M."/>
            <person name="Ramirez L."/>
            <person name="Pisabarro A.G."/>
            <person name="Kuo A."/>
            <person name="Tritt A."/>
            <person name="Lipzen A."/>
            <person name="He G."/>
            <person name="Yan M."/>
            <person name="Ng V."/>
            <person name="Cullen D."/>
            <person name="Martin F."/>
            <person name="Rosso M.-N."/>
            <person name="Henrissat B."/>
            <person name="Hibbett D."/>
            <person name="Martinez A.T."/>
            <person name="Grigoriev I.V."/>
        </authorList>
    </citation>
    <scope>NUCLEOTIDE SEQUENCE</scope>
    <source>
        <strain evidence="1">AH 44721</strain>
    </source>
</reference>
<accession>A0A9P5NQ85</accession>
<dbReference type="AlphaFoldDB" id="A0A9P5NQ85"/>
<name>A0A9P5NQ85_GYMJU</name>
<evidence type="ECO:0000313" key="1">
    <source>
        <dbReference type="EMBL" id="KAF8901892.1"/>
    </source>
</evidence>
<organism evidence="1 2">
    <name type="scientific">Gymnopilus junonius</name>
    <name type="common">Spectacular rustgill mushroom</name>
    <name type="synonym">Gymnopilus spectabilis subsp. junonius</name>
    <dbReference type="NCBI Taxonomy" id="109634"/>
    <lineage>
        <taxon>Eukaryota</taxon>
        <taxon>Fungi</taxon>
        <taxon>Dikarya</taxon>
        <taxon>Basidiomycota</taxon>
        <taxon>Agaricomycotina</taxon>
        <taxon>Agaricomycetes</taxon>
        <taxon>Agaricomycetidae</taxon>
        <taxon>Agaricales</taxon>
        <taxon>Agaricineae</taxon>
        <taxon>Hymenogastraceae</taxon>
        <taxon>Gymnopilus</taxon>
    </lineage>
</organism>
<dbReference type="OrthoDB" id="2122982at2759"/>
<sequence>MPRASQTPQTLSLDDANTILTTTIDAVVMPKERKVDKLSFNLVVLRPNGLTKALDELGKVHPFIMIAVTPFKVALALERKRAENDKRVIALFVQMNDMMETLRLQVIKIIPLTENLAFSRLEHIDPAELGSGGEKLDEYMKDRLSEAAKAITECSHATHEYYKMKLIPKLIRSGKWENKFTEYAQIFAGLHMLSVNTSLSLRELRFNPSTELLKGLTVSVLMKMFFASF</sequence>
<dbReference type="Proteomes" id="UP000724874">
    <property type="component" value="Unassembled WGS sequence"/>
</dbReference>
<evidence type="ECO:0000313" key="2">
    <source>
        <dbReference type="Proteomes" id="UP000724874"/>
    </source>
</evidence>
<proteinExistence type="predicted"/>
<keyword evidence="2" id="KW-1185">Reference proteome</keyword>
<gene>
    <name evidence="1" type="ORF">CPB84DRAFT_1846604</name>
</gene>
<comment type="caution">
    <text evidence="1">The sequence shown here is derived from an EMBL/GenBank/DDBJ whole genome shotgun (WGS) entry which is preliminary data.</text>
</comment>
<dbReference type="EMBL" id="JADNYJ010000039">
    <property type="protein sequence ID" value="KAF8901892.1"/>
    <property type="molecule type" value="Genomic_DNA"/>
</dbReference>